<comment type="cofactor">
    <cofactor evidence="1 4">
        <name>thiamine diphosphate</name>
        <dbReference type="ChEBI" id="CHEBI:58937"/>
    </cofactor>
</comment>
<comment type="caution">
    <text evidence="7">The sequence shown here is derived from an EMBL/GenBank/DDBJ whole genome shotgun (WGS) entry which is preliminary data.</text>
</comment>
<dbReference type="GO" id="GO:0009083">
    <property type="term" value="P:branched-chain amino acid catabolic process"/>
    <property type="evidence" value="ECO:0007669"/>
    <property type="project" value="TreeGrafter"/>
</dbReference>
<evidence type="ECO:0000259" key="5">
    <source>
        <dbReference type="Pfam" id="PF00676"/>
    </source>
</evidence>
<dbReference type="Gene3D" id="3.40.50.970">
    <property type="match status" value="1"/>
</dbReference>
<dbReference type="EC" id="1.2.4.4" evidence="4"/>
<dbReference type="RefSeq" id="WP_105864584.1">
    <property type="nucleotide sequence ID" value="NZ_PUEJ01000010.1"/>
</dbReference>
<evidence type="ECO:0000313" key="7">
    <source>
        <dbReference type="EMBL" id="PRH85000.1"/>
    </source>
</evidence>
<accession>A0A2S9Q6Q8</accession>
<dbReference type="InterPro" id="IPR029061">
    <property type="entry name" value="THDP-binding"/>
</dbReference>
<reference evidence="7 8" key="1">
    <citation type="submission" date="2018-02" db="EMBL/GenBank/DDBJ databases">
        <title>Whole genome sequencing of endophytic bacterium.</title>
        <authorList>
            <person name="Eedara R."/>
            <person name="Podile A.R."/>
        </authorList>
    </citation>
    <scope>NUCLEOTIDE SEQUENCE [LARGE SCALE GENOMIC DNA]</scope>
    <source>
        <strain evidence="7 8">RP1T</strain>
    </source>
</reference>
<dbReference type="GO" id="GO:0003863">
    <property type="term" value="F:branched-chain 2-oxo acid dehydrogenase activity"/>
    <property type="evidence" value="ECO:0007669"/>
    <property type="project" value="UniProtKB-EC"/>
</dbReference>
<gene>
    <name evidence="7" type="ORF">C5L14_23915</name>
</gene>
<evidence type="ECO:0000256" key="2">
    <source>
        <dbReference type="ARBA" id="ARBA00023002"/>
    </source>
</evidence>
<dbReference type="PANTHER" id="PTHR43380:SF1">
    <property type="entry name" value="2-OXOISOVALERATE DEHYDROGENASE SUBUNIT ALPHA, MITOCHONDRIAL"/>
    <property type="match status" value="1"/>
</dbReference>
<dbReference type="CDD" id="cd02000">
    <property type="entry name" value="TPP_E1_PDC_ADC_BCADC"/>
    <property type="match status" value="1"/>
</dbReference>
<dbReference type="Proteomes" id="UP000237682">
    <property type="component" value="Unassembled WGS sequence"/>
</dbReference>
<sequence>MTKKTTLSLHIPEARFRPGDTPDFSYLKLPGAGEAQRPPVTAVASETRDLAFGLVRVLDDEGRAVGPWDPKLDADTLRKALRAMMLTRYFDDQMFKAQRQGKTSFYMKCTGEEAVAVGQALALEAGDMCFPTYRQQGLLVARGWPLIDMMSQIYSNAQDRLKGRQLPVLYSAKDAGFFSISGNLATQVPQAVGWAMASAYKRDRRIAAAWIGDGSSAEGDFHHGMVFASVYHAPVLINLVNNQWAISSSQGVAGGEEATFASRAIGFGMPGIRVDGNDLLAVYAVTRWAAERARSNHGPTLIELFTYRVAAHSTSDDPGRYRPGDEEKYWPFGDPVERLKRHLIRVGEWSEERHQTQAKELQAEVKAANIEAQRHGILSDGPHHGNETMFEDVFKEMPWHLKEQLAELTRFEATREAANKKEGE</sequence>
<dbReference type="EMBL" id="PUEJ01000010">
    <property type="protein sequence ID" value="PRH85000.1"/>
    <property type="molecule type" value="Genomic_DNA"/>
</dbReference>
<proteinExistence type="inferred from homology"/>
<comment type="function">
    <text evidence="4">The branched-chain alpha-keto dehydrogenase complex catalyzes the overall conversion of alpha-keto acids to acyl-CoA and CO(2). It contains multiple copies of three enzymatic components: branched-chain alpha-keto acid decarboxylase (E1), lipoamide acyltransferase (E2) and lipoamide dehydrogenase (E3).</text>
</comment>
<organism evidence="7 8">
    <name type="scientific">Labrys okinawensis</name>
    <dbReference type="NCBI Taxonomy" id="346911"/>
    <lineage>
        <taxon>Bacteria</taxon>
        <taxon>Pseudomonadati</taxon>
        <taxon>Pseudomonadota</taxon>
        <taxon>Alphaproteobacteria</taxon>
        <taxon>Hyphomicrobiales</taxon>
        <taxon>Xanthobacteraceae</taxon>
        <taxon>Labrys</taxon>
    </lineage>
</organism>
<evidence type="ECO:0000256" key="1">
    <source>
        <dbReference type="ARBA" id="ARBA00001964"/>
    </source>
</evidence>
<keyword evidence="2 4" id="KW-0560">Oxidoreductase</keyword>
<comment type="catalytic activity">
    <reaction evidence="4">
        <text>N(6)-[(R)-lipoyl]-L-lysyl-[protein] + 3-methyl-2-oxobutanoate + H(+) = N(6)-[(R)-S(8)-2-methylpropanoyldihydrolipoyl]-L-lysyl-[protein] + CO2</text>
        <dbReference type="Rhea" id="RHEA:13457"/>
        <dbReference type="Rhea" id="RHEA-COMP:10474"/>
        <dbReference type="Rhea" id="RHEA-COMP:10497"/>
        <dbReference type="ChEBI" id="CHEBI:11851"/>
        <dbReference type="ChEBI" id="CHEBI:15378"/>
        <dbReference type="ChEBI" id="CHEBI:16526"/>
        <dbReference type="ChEBI" id="CHEBI:83099"/>
        <dbReference type="ChEBI" id="CHEBI:83142"/>
        <dbReference type="EC" id="1.2.4.4"/>
    </reaction>
</comment>
<dbReference type="AlphaFoldDB" id="A0A2S9Q6Q8"/>
<evidence type="ECO:0000256" key="3">
    <source>
        <dbReference type="ARBA" id="ARBA00023052"/>
    </source>
</evidence>
<evidence type="ECO:0000313" key="8">
    <source>
        <dbReference type="Proteomes" id="UP000237682"/>
    </source>
</evidence>
<keyword evidence="3 4" id="KW-0786">Thiamine pyrophosphate</keyword>
<dbReference type="Pfam" id="PF00676">
    <property type="entry name" value="E1_dh"/>
    <property type="match status" value="1"/>
</dbReference>
<dbReference type="InterPro" id="IPR050771">
    <property type="entry name" value="Alpha-ketoacid_DH_E1_comp"/>
</dbReference>
<protein>
    <recommendedName>
        <fullName evidence="4">2-oxoisovalerate dehydrogenase subunit alpha</fullName>
        <ecNumber evidence="4">1.2.4.4</ecNumber>
    </recommendedName>
    <alternativeName>
        <fullName evidence="4">Branched-chain alpha-keto acid dehydrogenase E1 component alpha chain</fullName>
    </alternativeName>
</protein>
<keyword evidence="8" id="KW-1185">Reference proteome</keyword>
<evidence type="ECO:0000259" key="6">
    <source>
        <dbReference type="Pfam" id="PF12573"/>
    </source>
</evidence>
<dbReference type="PANTHER" id="PTHR43380">
    <property type="entry name" value="2-OXOISOVALERATE DEHYDROGENASE SUBUNIT ALPHA, MITOCHONDRIAL"/>
    <property type="match status" value="1"/>
</dbReference>
<dbReference type="OrthoDB" id="9766715at2"/>
<feature type="domain" description="Dehydrogenase E1 component" evidence="5">
    <location>
        <begin position="82"/>
        <end position="376"/>
    </location>
</feature>
<dbReference type="SUPFAM" id="SSF52518">
    <property type="entry name" value="Thiamin diphosphate-binding fold (THDP-binding)"/>
    <property type="match status" value="1"/>
</dbReference>
<dbReference type="InterPro" id="IPR022593">
    <property type="entry name" value="Oxoisoval_DH_suAlpha_N_dom"/>
</dbReference>
<feature type="domain" description="2-oxoisovalerate dehydrogenase E1 alpha subunit N-terminal" evidence="6">
    <location>
        <begin position="6"/>
        <end position="43"/>
    </location>
</feature>
<name>A0A2S9Q6Q8_9HYPH</name>
<dbReference type="Pfam" id="PF12573">
    <property type="entry name" value="OxoDH_E1alpha_N"/>
    <property type="match status" value="1"/>
</dbReference>
<evidence type="ECO:0000256" key="4">
    <source>
        <dbReference type="RuleBase" id="RU365014"/>
    </source>
</evidence>
<dbReference type="InterPro" id="IPR001017">
    <property type="entry name" value="DH_E1"/>
</dbReference>
<comment type="similarity">
    <text evidence="4">Belongs to the BCKDHA family.</text>
</comment>